<dbReference type="Proteomes" id="UP000603369">
    <property type="component" value="Unassembled WGS sequence"/>
</dbReference>
<dbReference type="EMBL" id="JAEHFL010000005">
    <property type="protein sequence ID" value="MBK3427758.1"/>
    <property type="molecule type" value="Genomic_DNA"/>
</dbReference>
<comment type="caution">
    <text evidence="5">The sequence shown here is derived from an EMBL/GenBank/DDBJ whole genome shotgun (WGS) entry which is preliminary data.</text>
</comment>
<dbReference type="GO" id="GO:0005975">
    <property type="term" value="P:carbohydrate metabolic process"/>
    <property type="evidence" value="ECO:0007669"/>
    <property type="project" value="UniProtKB-ARBA"/>
</dbReference>
<accession>A0A8I1I1L7</accession>
<dbReference type="InterPro" id="IPR013783">
    <property type="entry name" value="Ig-like_fold"/>
</dbReference>
<keyword evidence="2" id="KW-0472">Membrane</keyword>
<dbReference type="RefSeq" id="WP_200435596.1">
    <property type="nucleotide sequence ID" value="NZ_JAEHFL010000005.1"/>
</dbReference>
<dbReference type="InterPro" id="IPR054215">
    <property type="entry name" value="DUF6923"/>
</dbReference>
<dbReference type="AlphaFoldDB" id="A0A8I1I1L7"/>
<name>A0A8I1I1L7_9CORY</name>
<evidence type="ECO:0000256" key="1">
    <source>
        <dbReference type="SAM" id="MobiDB-lite"/>
    </source>
</evidence>
<evidence type="ECO:0000259" key="3">
    <source>
        <dbReference type="Pfam" id="PF17802"/>
    </source>
</evidence>
<protein>
    <submittedName>
        <fullName evidence="5">LPXTG cell wall anchor domain-containing protein</fullName>
    </submittedName>
</protein>
<dbReference type="Pfam" id="PF17802">
    <property type="entry name" value="SpaA"/>
    <property type="match status" value="1"/>
</dbReference>
<evidence type="ECO:0000256" key="2">
    <source>
        <dbReference type="SAM" id="Phobius"/>
    </source>
</evidence>
<gene>
    <name evidence="5" type="ORF">JDP02_04405</name>
</gene>
<dbReference type="InterPro" id="IPR041033">
    <property type="entry name" value="SpaA_PFL_dom_1"/>
</dbReference>
<keyword evidence="2" id="KW-1133">Transmembrane helix</keyword>
<organism evidence="5 6">
    <name type="scientific">Corynebacterium tuberculostearicum</name>
    <dbReference type="NCBI Taxonomy" id="38304"/>
    <lineage>
        <taxon>Bacteria</taxon>
        <taxon>Bacillati</taxon>
        <taxon>Actinomycetota</taxon>
        <taxon>Actinomycetes</taxon>
        <taxon>Mycobacteriales</taxon>
        <taxon>Corynebacteriaceae</taxon>
        <taxon>Corynebacterium</taxon>
    </lineage>
</organism>
<dbReference type="Gene3D" id="2.60.40.10">
    <property type="entry name" value="Immunoglobulins"/>
    <property type="match status" value="1"/>
</dbReference>
<feature type="domain" description="SpaA-like prealbumin fold" evidence="3">
    <location>
        <begin position="1010"/>
        <end position="1092"/>
    </location>
</feature>
<feature type="compositionally biased region" description="Low complexity" evidence="1">
    <location>
        <begin position="170"/>
        <end position="189"/>
    </location>
</feature>
<proteinExistence type="predicted"/>
<dbReference type="Pfam" id="PF21959">
    <property type="entry name" value="DUF6923"/>
    <property type="match status" value="1"/>
</dbReference>
<feature type="transmembrane region" description="Helical" evidence="2">
    <location>
        <begin position="1146"/>
        <end position="1164"/>
    </location>
</feature>
<sequence>MSWTDSHPVEPVVYRWRALAAFIAALALVVGVAAPAALPGIVGAVAEAQTTTLRTKLDSADQLSLTVGDSATFEGHFVDAGTVEELEFTVETAGLEFDGSAYTLTIDGEVIPVREGDNLVVKSTSSSVTFRIAGLSTDVPAGAAFSLKIPAVAEESELSGMSVDVRGVAEETTSTSSPESSEALEAPSEVTEPLDIADVDAAPARLMAAPNITPYAAGDRTITMVNDGYVLKGSRYIPNFKIPAGELFGGQLSIPQGTVVTLKSSVNSYLSTNPDDLTIYYTGANGGWYEAKVTYKRISAKEYQVILPQITIGGTAQIQFKGVHRGPADTVFTASFTVPAKEECQDPVTSRQPKRDLTPAEFADGSPVYVVTSEPKDLRRDTSILSRQVNQGRDFRQVGESTPWVYNALAFDSSDNWLYAVSQSRGRNGDPCYPAGNLLQINPATGEVYNLGPILKAGSTGTPFETSGDRDVLNAGVYTSEGFFVANTSTSGSRHLYKVDVDKVTAQRVLGSQKSYSEDWAVLPQAQKYMWGFQSKAQAGDKLILERIDTQTGDIRTWDLTGIKTLDGRTISNPSASWGKAWTYSNGNLGFGSGSANANQLGFELKITNPDDDSPKFELVNIMNNLPASFNTDAASDLVPPPPALQSNIAVKKQRSETKVVDGEVRTFWTISVENTTDNASSGGTFWEYLPTDTHYGVNATDPTAKFEGFGPGSTVVNGRGPGPNEIKPESGIYAGMDVPSATSGEVGYMKGYVGTLPGHAKVEYVVSAPVRKDENGNLKTVCSPNKVAFQATDGESSPAEDDNVATEACLNKVAVDNTPQPVLGAVNEYTAKYNVVVEAPDAPGFDTNDVIYGKLTDTPKFVGAATVTGATVVFKDEFNRTSQPQSYLGAGPYELNKNDTPKIIKPKSKGVGGSTGQHVYEVTVRFKLDRSKLDSTSVPAGYPSQPAGNTRCYTKDGLHEPNFGLMNEAEIGGWKDTDCIPLETKETMDVLLEKASYNPDNPDEIQTDGLLGGAQFTVHRGDANGNLKLNADGSVNADANPVVKQSTTTTTGRVKLEGLDAPGVYYLIETKAPKGYNLLPAPIKFSTKWDQNGNAVIEVLSGGTAITSNRCAESDTAANCVKKVGILQVADITKGALPKTGGEGVGLWALAGAAIVAAGCLALRRRWV</sequence>
<evidence type="ECO:0000313" key="6">
    <source>
        <dbReference type="Proteomes" id="UP000603369"/>
    </source>
</evidence>
<keyword evidence="6" id="KW-1185">Reference proteome</keyword>
<dbReference type="NCBIfam" id="TIGR01167">
    <property type="entry name" value="LPXTG_anchor"/>
    <property type="match status" value="1"/>
</dbReference>
<feature type="domain" description="DUF6923" evidence="4">
    <location>
        <begin position="387"/>
        <end position="636"/>
    </location>
</feature>
<evidence type="ECO:0000259" key="4">
    <source>
        <dbReference type="Pfam" id="PF21959"/>
    </source>
</evidence>
<feature type="region of interest" description="Disordered" evidence="1">
    <location>
        <begin position="168"/>
        <end position="190"/>
    </location>
</feature>
<reference evidence="5 6" key="1">
    <citation type="submission" date="2020-12" db="EMBL/GenBank/DDBJ databases">
        <title>Draft genome sequence of the commensal strain Corynebacterium tuberculostearicum MFP09/CIP 102622 isolated from human skin.</title>
        <authorList>
            <person name="Boukerb A.M."/>
            <person name="Janvier X."/>
            <person name="Feuilloley M.G.J."/>
            <person name="Groboillot A."/>
        </authorList>
    </citation>
    <scope>NUCLEOTIDE SEQUENCE [LARGE SCALE GENOMIC DNA]</scope>
    <source>
        <strain evidence="5 6">CIP 102622</strain>
    </source>
</reference>
<evidence type="ECO:0000313" key="5">
    <source>
        <dbReference type="EMBL" id="MBK3427758.1"/>
    </source>
</evidence>
<keyword evidence="2" id="KW-0812">Transmembrane</keyword>